<dbReference type="GO" id="GO:0006865">
    <property type="term" value="P:amino acid transport"/>
    <property type="evidence" value="ECO:0007669"/>
    <property type="project" value="UniProtKB-KW"/>
</dbReference>
<accession>A0A1M6MBW4</accession>
<dbReference type="InterPro" id="IPR018449">
    <property type="entry name" value="NIL_domain"/>
</dbReference>
<dbReference type="FunFam" id="3.40.50.300:FF:000032">
    <property type="entry name" value="Export ABC transporter ATP-binding protein"/>
    <property type="match status" value="1"/>
</dbReference>
<evidence type="ECO:0000256" key="1">
    <source>
        <dbReference type="ARBA" id="ARBA00022448"/>
    </source>
</evidence>
<dbReference type="EMBL" id="FRAH01000006">
    <property type="protein sequence ID" value="SHJ80939.1"/>
    <property type="molecule type" value="Genomic_DNA"/>
</dbReference>
<evidence type="ECO:0000313" key="10">
    <source>
        <dbReference type="Proteomes" id="UP000183975"/>
    </source>
</evidence>
<dbReference type="SMART" id="SM00930">
    <property type="entry name" value="NIL"/>
    <property type="match status" value="1"/>
</dbReference>
<dbReference type="SMART" id="SM00382">
    <property type="entry name" value="AAA"/>
    <property type="match status" value="1"/>
</dbReference>
<dbReference type="Gene3D" id="3.30.70.260">
    <property type="match status" value="1"/>
</dbReference>
<evidence type="ECO:0000313" key="9">
    <source>
        <dbReference type="EMBL" id="SHJ80939.1"/>
    </source>
</evidence>
<evidence type="ECO:0000256" key="5">
    <source>
        <dbReference type="ARBA" id="ARBA00022967"/>
    </source>
</evidence>
<dbReference type="OrthoDB" id="9804199at2"/>
<keyword evidence="3" id="KW-0547">Nucleotide-binding</keyword>
<dbReference type="SUPFAM" id="SSF52540">
    <property type="entry name" value="P-loop containing nucleoside triphosphate hydrolases"/>
    <property type="match status" value="1"/>
</dbReference>
<sequence length="339" mass="37655">MEQKEIMIRLKGITKAFPQKKGTLEVLHGIDLDIEKGEIFGIIGLSGAGKSTLVRCINLLERPTEGQVFLDGQELTCLSEKDLRQARRSMGMIFQQFHLLMQRTAMENVCFPMEIAGVKKAEAREKAKELLELVGLGDRMESYPSQLSGGQKQRVAIARALATNPKILLCDEATSALDPNTTAGVLELLKDINKRLGITIVVITHEMKVIQEICNRVAIISEGKIAEMGSVQEIFRAPKTQIGQELVFHEGSNREAYAGKLPYCYRVVFKGGISNEPVLGRMMIDCNGVANILAGNTRNIDGEVFGQMILQFPEEEALRKKMIQYLKDQGVEVEEVAYV</sequence>
<keyword evidence="4 9" id="KW-0067">ATP-binding</keyword>
<dbReference type="InterPro" id="IPR003439">
    <property type="entry name" value="ABC_transporter-like_ATP-bd"/>
</dbReference>
<dbReference type="RefSeq" id="WP_072848958.1">
    <property type="nucleotide sequence ID" value="NZ_FRAH01000006.1"/>
</dbReference>
<dbReference type="InterPro" id="IPR003593">
    <property type="entry name" value="AAA+_ATPase"/>
</dbReference>
<evidence type="ECO:0000256" key="4">
    <source>
        <dbReference type="ARBA" id="ARBA00022840"/>
    </source>
</evidence>
<evidence type="ECO:0000256" key="3">
    <source>
        <dbReference type="ARBA" id="ARBA00022741"/>
    </source>
</evidence>
<organism evidence="9 10">
    <name type="scientific">Anaerotignum lactatifermentans DSM 14214</name>
    <dbReference type="NCBI Taxonomy" id="1121323"/>
    <lineage>
        <taxon>Bacteria</taxon>
        <taxon>Bacillati</taxon>
        <taxon>Bacillota</taxon>
        <taxon>Clostridia</taxon>
        <taxon>Lachnospirales</taxon>
        <taxon>Anaerotignaceae</taxon>
        <taxon>Anaerotignum</taxon>
    </lineage>
</organism>
<evidence type="ECO:0000256" key="2">
    <source>
        <dbReference type="ARBA" id="ARBA00022475"/>
    </source>
</evidence>
<dbReference type="InterPro" id="IPR050086">
    <property type="entry name" value="MetN_ABC_transporter-like"/>
</dbReference>
<dbReference type="SUPFAM" id="SSF55021">
    <property type="entry name" value="ACT-like"/>
    <property type="match status" value="1"/>
</dbReference>
<dbReference type="GO" id="GO:0022857">
    <property type="term" value="F:transmembrane transporter activity"/>
    <property type="evidence" value="ECO:0007669"/>
    <property type="project" value="UniProtKB-ARBA"/>
</dbReference>
<name>A0A1M6MBW4_9FIRM</name>
<dbReference type="PANTHER" id="PTHR43166:SF30">
    <property type="entry name" value="METHIONINE IMPORT ATP-BINDING PROTEIN METN"/>
    <property type="match status" value="1"/>
</dbReference>
<proteinExistence type="predicted"/>
<evidence type="ECO:0000256" key="7">
    <source>
        <dbReference type="ARBA" id="ARBA00023136"/>
    </source>
</evidence>
<dbReference type="InterPro" id="IPR027417">
    <property type="entry name" value="P-loop_NTPase"/>
</dbReference>
<feature type="domain" description="ABC transporter" evidence="8">
    <location>
        <begin position="8"/>
        <end position="247"/>
    </location>
</feature>
<keyword evidence="7" id="KW-0472">Membrane</keyword>
<dbReference type="InterPro" id="IPR041701">
    <property type="entry name" value="MetN_ABC"/>
</dbReference>
<dbReference type="Pfam" id="PF00005">
    <property type="entry name" value="ABC_tran"/>
    <property type="match status" value="1"/>
</dbReference>
<dbReference type="Pfam" id="PF09383">
    <property type="entry name" value="NIL"/>
    <property type="match status" value="1"/>
</dbReference>
<dbReference type="GO" id="GO:0005524">
    <property type="term" value="F:ATP binding"/>
    <property type="evidence" value="ECO:0007669"/>
    <property type="project" value="UniProtKB-KW"/>
</dbReference>
<dbReference type="Proteomes" id="UP000183975">
    <property type="component" value="Unassembled WGS sequence"/>
</dbReference>
<dbReference type="PROSITE" id="PS50893">
    <property type="entry name" value="ABC_TRANSPORTER_2"/>
    <property type="match status" value="1"/>
</dbReference>
<gene>
    <name evidence="9" type="ORF">SAMN02745138_00562</name>
</gene>
<dbReference type="Gene3D" id="3.40.50.300">
    <property type="entry name" value="P-loop containing nucleotide triphosphate hydrolases"/>
    <property type="match status" value="1"/>
</dbReference>
<dbReference type="InterPro" id="IPR017871">
    <property type="entry name" value="ABC_transporter-like_CS"/>
</dbReference>
<keyword evidence="5" id="KW-1278">Translocase</keyword>
<keyword evidence="6" id="KW-0029">Amino-acid transport</keyword>
<evidence type="ECO:0000259" key="8">
    <source>
        <dbReference type="PROSITE" id="PS50893"/>
    </source>
</evidence>
<evidence type="ECO:0000256" key="6">
    <source>
        <dbReference type="ARBA" id="ARBA00022970"/>
    </source>
</evidence>
<keyword evidence="2" id="KW-1003">Cell membrane</keyword>
<reference evidence="9 10" key="1">
    <citation type="submission" date="2016-11" db="EMBL/GenBank/DDBJ databases">
        <authorList>
            <person name="Jaros S."/>
            <person name="Januszkiewicz K."/>
            <person name="Wedrychowicz H."/>
        </authorList>
    </citation>
    <scope>NUCLEOTIDE SEQUENCE [LARGE SCALE GENOMIC DNA]</scope>
    <source>
        <strain evidence="9 10">DSM 14214</strain>
    </source>
</reference>
<dbReference type="PANTHER" id="PTHR43166">
    <property type="entry name" value="AMINO ACID IMPORT ATP-BINDING PROTEIN"/>
    <property type="match status" value="1"/>
</dbReference>
<dbReference type="GeneID" id="78177259"/>
<protein>
    <submittedName>
        <fullName evidence="9">D-methionine transport system ATP-binding protein</fullName>
    </submittedName>
</protein>
<dbReference type="InterPro" id="IPR045865">
    <property type="entry name" value="ACT-like_dom_sf"/>
</dbReference>
<dbReference type="PROSITE" id="PS00211">
    <property type="entry name" value="ABC_TRANSPORTER_1"/>
    <property type="match status" value="1"/>
</dbReference>
<dbReference type="CDD" id="cd03258">
    <property type="entry name" value="ABC_MetN_methionine_transporter"/>
    <property type="match status" value="1"/>
</dbReference>
<dbReference type="AlphaFoldDB" id="A0A1M6MBW4"/>
<keyword evidence="1" id="KW-0813">Transport</keyword>
<keyword evidence="10" id="KW-1185">Reference proteome</keyword>
<dbReference type="GO" id="GO:0098796">
    <property type="term" value="C:membrane protein complex"/>
    <property type="evidence" value="ECO:0007669"/>
    <property type="project" value="UniProtKB-ARBA"/>
</dbReference>
<dbReference type="GO" id="GO:0016887">
    <property type="term" value="F:ATP hydrolysis activity"/>
    <property type="evidence" value="ECO:0007669"/>
    <property type="project" value="InterPro"/>
</dbReference>